<dbReference type="AlphaFoldDB" id="A0A1S1U7X3"/>
<dbReference type="RefSeq" id="WP_071077675.1">
    <property type="nucleotide sequence ID" value="NZ_LFKP01000008.1"/>
</dbReference>
<dbReference type="EMBL" id="LFKP01000008">
    <property type="protein sequence ID" value="OHV96189.1"/>
    <property type="molecule type" value="Genomic_DNA"/>
</dbReference>
<feature type="transmembrane region" description="Helical" evidence="1">
    <location>
        <begin position="6"/>
        <end position="25"/>
    </location>
</feature>
<name>A0A1S1U7X3_9BURK</name>
<comment type="caution">
    <text evidence="2">The sequence shown here is derived from an EMBL/GenBank/DDBJ whole genome shotgun (WGS) entry which is preliminary data.</text>
</comment>
<keyword evidence="1" id="KW-0812">Transmembrane</keyword>
<keyword evidence="1" id="KW-0472">Membrane</keyword>
<evidence type="ECO:0000313" key="3">
    <source>
        <dbReference type="Proteomes" id="UP000179840"/>
    </source>
</evidence>
<accession>A0A1S1U7X3</accession>
<evidence type="ECO:0000313" key="2">
    <source>
        <dbReference type="EMBL" id="OHV96189.1"/>
    </source>
</evidence>
<feature type="transmembrane region" description="Helical" evidence="1">
    <location>
        <begin position="37"/>
        <end position="58"/>
    </location>
</feature>
<keyword evidence="1" id="KW-1133">Transmembrane helix</keyword>
<sequence length="86" mass="9197">MNILYSIDMAAAAIVLARGLFVELNHMRPGTGSPIRITWIALTAGAAAVLLFGVTPAWPEVLLHCGIAALVCVDRRSSFWKVSSCN</sequence>
<dbReference type="Proteomes" id="UP000179840">
    <property type="component" value="Unassembled WGS sequence"/>
</dbReference>
<reference evidence="2 3" key="1">
    <citation type="submission" date="2015-06" db="EMBL/GenBank/DDBJ databases">
        <title>Draft genome sequencing of a biphenyl-degrading bacterium, Janthinobacterium lividum MEG1.</title>
        <authorList>
            <person name="Shimodaira J."/>
            <person name="Hatta T."/>
        </authorList>
    </citation>
    <scope>NUCLEOTIDE SEQUENCE [LARGE SCALE GENOMIC DNA]</scope>
    <source>
        <strain evidence="2 3">MEG1</strain>
    </source>
</reference>
<proteinExistence type="predicted"/>
<evidence type="ECO:0000256" key="1">
    <source>
        <dbReference type="SAM" id="Phobius"/>
    </source>
</evidence>
<gene>
    <name evidence="2" type="ORF">AKG95_15380</name>
</gene>
<organism evidence="2 3">
    <name type="scientific">Janthinobacterium lividum</name>
    <dbReference type="NCBI Taxonomy" id="29581"/>
    <lineage>
        <taxon>Bacteria</taxon>
        <taxon>Pseudomonadati</taxon>
        <taxon>Pseudomonadota</taxon>
        <taxon>Betaproteobacteria</taxon>
        <taxon>Burkholderiales</taxon>
        <taxon>Oxalobacteraceae</taxon>
        <taxon>Janthinobacterium</taxon>
    </lineage>
</organism>
<protein>
    <submittedName>
        <fullName evidence="2">Uncharacterized protein</fullName>
    </submittedName>
</protein>